<proteinExistence type="predicted"/>
<dbReference type="GO" id="GO:0016020">
    <property type="term" value="C:membrane"/>
    <property type="evidence" value="ECO:0007669"/>
    <property type="project" value="UniProtKB-SubCell"/>
</dbReference>
<dbReference type="SUPFAM" id="SSF144091">
    <property type="entry name" value="Rhomboid-like"/>
    <property type="match status" value="1"/>
</dbReference>
<name>A0A3S2VK00_9SPHI</name>
<organism evidence="6 7">
    <name type="scientific">Mucilaginibacter limnophilus</name>
    <dbReference type="NCBI Taxonomy" id="1932778"/>
    <lineage>
        <taxon>Bacteria</taxon>
        <taxon>Pseudomonadati</taxon>
        <taxon>Bacteroidota</taxon>
        <taxon>Sphingobacteriia</taxon>
        <taxon>Sphingobacteriales</taxon>
        <taxon>Sphingobacteriaceae</taxon>
        <taxon>Mucilaginibacter</taxon>
    </lineage>
</organism>
<evidence type="ECO:0000256" key="2">
    <source>
        <dbReference type="ARBA" id="ARBA00022692"/>
    </source>
</evidence>
<comment type="caution">
    <text evidence="6">The sequence shown here is derived from an EMBL/GenBank/DDBJ whole genome shotgun (WGS) entry which is preliminary data.</text>
</comment>
<feature type="transmembrane region" description="Helical" evidence="5">
    <location>
        <begin position="28"/>
        <end position="51"/>
    </location>
</feature>
<dbReference type="Proteomes" id="UP000282759">
    <property type="component" value="Unassembled WGS sequence"/>
</dbReference>
<gene>
    <name evidence="6" type="ORF">EOD41_19910</name>
</gene>
<dbReference type="RefSeq" id="WP_127708396.1">
    <property type="nucleotide sequence ID" value="NZ_SACK01000014.1"/>
</dbReference>
<sequence length="63" mass="7243">MSYKFFYLYIIGGFIALAILIYEVVTDYAFIGATGVLMGVMPAIVLFYMAYKVWHEKNDSELM</sequence>
<dbReference type="InterPro" id="IPR035952">
    <property type="entry name" value="Rhomboid-like_sf"/>
</dbReference>
<protein>
    <submittedName>
        <fullName evidence="6">Uncharacterized protein</fullName>
    </submittedName>
</protein>
<evidence type="ECO:0000256" key="3">
    <source>
        <dbReference type="ARBA" id="ARBA00022989"/>
    </source>
</evidence>
<keyword evidence="4 5" id="KW-0472">Membrane</keyword>
<keyword evidence="2 5" id="KW-0812">Transmembrane</keyword>
<evidence type="ECO:0000313" key="7">
    <source>
        <dbReference type="Proteomes" id="UP000282759"/>
    </source>
</evidence>
<evidence type="ECO:0000256" key="1">
    <source>
        <dbReference type="ARBA" id="ARBA00004141"/>
    </source>
</evidence>
<dbReference type="AlphaFoldDB" id="A0A3S2VK00"/>
<accession>A0A3S2VK00</accession>
<comment type="subcellular location">
    <subcellularLocation>
        <location evidence="1">Membrane</location>
        <topology evidence="1">Multi-pass membrane protein</topology>
    </subcellularLocation>
</comment>
<reference evidence="6 7" key="1">
    <citation type="submission" date="2019-01" db="EMBL/GenBank/DDBJ databases">
        <authorList>
            <person name="Chen W.-M."/>
        </authorList>
    </citation>
    <scope>NUCLEOTIDE SEQUENCE [LARGE SCALE GENOMIC DNA]</scope>
    <source>
        <strain evidence="6 7">YBJ-36</strain>
    </source>
</reference>
<keyword evidence="7" id="KW-1185">Reference proteome</keyword>
<feature type="transmembrane region" description="Helical" evidence="5">
    <location>
        <begin position="5"/>
        <end position="22"/>
    </location>
</feature>
<dbReference type="OrthoDB" id="799491at2"/>
<dbReference type="EMBL" id="SACK01000014">
    <property type="protein sequence ID" value="RVT96578.1"/>
    <property type="molecule type" value="Genomic_DNA"/>
</dbReference>
<evidence type="ECO:0000256" key="4">
    <source>
        <dbReference type="ARBA" id="ARBA00023136"/>
    </source>
</evidence>
<keyword evidence="3 5" id="KW-1133">Transmembrane helix</keyword>
<evidence type="ECO:0000313" key="6">
    <source>
        <dbReference type="EMBL" id="RVT96578.1"/>
    </source>
</evidence>
<evidence type="ECO:0000256" key="5">
    <source>
        <dbReference type="SAM" id="Phobius"/>
    </source>
</evidence>